<accession>A0A6A6ES61</accession>
<organism evidence="4 5">
    <name type="scientific">Zopfia rhizophila CBS 207.26</name>
    <dbReference type="NCBI Taxonomy" id="1314779"/>
    <lineage>
        <taxon>Eukaryota</taxon>
        <taxon>Fungi</taxon>
        <taxon>Dikarya</taxon>
        <taxon>Ascomycota</taxon>
        <taxon>Pezizomycotina</taxon>
        <taxon>Dothideomycetes</taxon>
        <taxon>Dothideomycetes incertae sedis</taxon>
        <taxon>Zopfiaceae</taxon>
        <taxon>Zopfia</taxon>
    </lineage>
</organism>
<keyword evidence="1" id="KW-0812">Transmembrane</keyword>
<keyword evidence="5" id="KW-1185">Reference proteome</keyword>
<dbReference type="Pfam" id="PF25324">
    <property type="entry name" value="DUF7881"/>
    <property type="match status" value="1"/>
</dbReference>
<evidence type="ECO:0000256" key="1">
    <source>
        <dbReference type="SAM" id="Phobius"/>
    </source>
</evidence>
<proteinExistence type="predicted"/>
<name>A0A6A6ES61_9PEZI</name>
<keyword evidence="1" id="KW-0472">Membrane</keyword>
<feature type="domain" description="DUF7881" evidence="3">
    <location>
        <begin position="37"/>
        <end position="108"/>
    </location>
</feature>
<protein>
    <recommendedName>
        <fullName evidence="3">DUF7881 domain-containing protein</fullName>
    </recommendedName>
</protein>
<dbReference type="AlphaFoldDB" id="A0A6A6ES61"/>
<keyword evidence="2" id="KW-0732">Signal</keyword>
<dbReference type="OrthoDB" id="5377397at2759"/>
<dbReference type="EMBL" id="ML994610">
    <property type="protein sequence ID" value="KAF2194977.1"/>
    <property type="molecule type" value="Genomic_DNA"/>
</dbReference>
<reference evidence="4" key="1">
    <citation type="journal article" date="2020" name="Stud. Mycol.">
        <title>101 Dothideomycetes genomes: a test case for predicting lifestyles and emergence of pathogens.</title>
        <authorList>
            <person name="Haridas S."/>
            <person name="Albert R."/>
            <person name="Binder M."/>
            <person name="Bloem J."/>
            <person name="Labutti K."/>
            <person name="Salamov A."/>
            <person name="Andreopoulos B."/>
            <person name="Baker S."/>
            <person name="Barry K."/>
            <person name="Bills G."/>
            <person name="Bluhm B."/>
            <person name="Cannon C."/>
            <person name="Castanera R."/>
            <person name="Culley D."/>
            <person name="Daum C."/>
            <person name="Ezra D."/>
            <person name="Gonzalez J."/>
            <person name="Henrissat B."/>
            <person name="Kuo A."/>
            <person name="Liang C."/>
            <person name="Lipzen A."/>
            <person name="Lutzoni F."/>
            <person name="Magnuson J."/>
            <person name="Mondo S."/>
            <person name="Nolan M."/>
            <person name="Ohm R."/>
            <person name="Pangilinan J."/>
            <person name="Park H.-J."/>
            <person name="Ramirez L."/>
            <person name="Alfaro M."/>
            <person name="Sun H."/>
            <person name="Tritt A."/>
            <person name="Yoshinaga Y."/>
            <person name="Zwiers L.-H."/>
            <person name="Turgeon B."/>
            <person name="Goodwin S."/>
            <person name="Spatafora J."/>
            <person name="Crous P."/>
            <person name="Grigoriev I."/>
        </authorList>
    </citation>
    <scope>NUCLEOTIDE SEQUENCE</scope>
    <source>
        <strain evidence="4">CBS 207.26</strain>
    </source>
</reference>
<evidence type="ECO:0000313" key="5">
    <source>
        <dbReference type="Proteomes" id="UP000800200"/>
    </source>
</evidence>
<feature type="chain" id="PRO_5025572620" description="DUF7881 domain-containing protein" evidence="2">
    <location>
        <begin position="24"/>
        <end position="119"/>
    </location>
</feature>
<dbReference type="InterPro" id="IPR057203">
    <property type="entry name" value="DUF7881"/>
</dbReference>
<feature type="transmembrane region" description="Helical" evidence="1">
    <location>
        <begin position="64"/>
        <end position="83"/>
    </location>
</feature>
<evidence type="ECO:0000256" key="2">
    <source>
        <dbReference type="SAM" id="SignalP"/>
    </source>
</evidence>
<evidence type="ECO:0000259" key="3">
    <source>
        <dbReference type="Pfam" id="PF25324"/>
    </source>
</evidence>
<feature type="signal peptide" evidence="2">
    <location>
        <begin position="1"/>
        <end position="23"/>
    </location>
</feature>
<evidence type="ECO:0000313" key="4">
    <source>
        <dbReference type="EMBL" id="KAF2194977.1"/>
    </source>
</evidence>
<dbReference type="Proteomes" id="UP000800200">
    <property type="component" value="Unassembled WGS sequence"/>
</dbReference>
<sequence>MPSSTFRVLGLHYVILNLQPSQAARISTITPINRPRGRDVHIYNANSITTVLGGMILTISIMNASFYLVVEILFIFTSTFFLWGEGDTKIKRDDHPLQPGKDYIIAAGGYVHNLPFVCG</sequence>
<keyword evidence="1" id="KW-1133">Transmembrane helix</keyword>
<gene>
    <name evidence="4" type="ORF">K469DRAFT_1391</name>
</gene>